<evidence type="ECO:0000256" key="2">
    <source>
        <dbReference type="ARBA" id="ARBA00023125"/>
    </source>
</evidence>
<evidence type="ECO:0000313" key="7">
    <source>
        <dbReference type="Proteomes" id="UP001500622"/>
    </source>
</evidence>
<dbReference type="PANTHER" id="PTHR30136">
    <property type="entry name" value="HELIX-TURN-HELIX TRANSCRIPTIONAL REGULATOR, ICLR FAMILY"/>
    <property type="match status" value="1"/>
</dbReference>
<dbReference type="RefSeq" id="WP_345217444.1">
    <property type="nucleotide sequence ID" value="NZ_BAABGN010000013.1"/>
</dbReference>
<comment type="caution">
    <text evidence="6">The sequence shown here is derived from an EMBL/GenBank/DDBJ whole genome shotgun (WGS) entry which is preliminary data.</text>
</comment>
<dbReference type="InterPro" id="IPR029016">
    <property type="entry name" value="GAF-like_dom_sf"/>
</dbReference>
<evidence type="ECO:0000313" key="6">
    <source>
        <dbReference type="EMBL" id="GAA4429841.1"/>
    </source>
</evidence>
<dbReference type="InterPro" id="IPR014757">
    <property type="entry name" value="Tscrpt_reg_IclR_C"/>
</dbReference>
<name>A0ABP8LJ69_9MICO</name>
<keyword evidence="1" id="KW-0805">Transcription regulation</keyword>
<dbReference type="Gene3D" id="1.10.10.10">
    <property type="entry name" value="Winged helix-like DNA-binding domain superfamily/Winged helix DNA-binding domain"/>
    <property type="match status" value="1"/>
</dbReference>
<keyword evidence="3" id="KW-0804">Transcription</keyword>
<dbReference type="Proteomes" id="UP001500622">
    <property type="component" value="Unassembled WGS sequence"/>
</dbReference>
<evidence type="ECO:0000256" key="1">
    <source>
        <dbReference type="ARBA" id="ARBA00023015"/>
    </source>
</evidence>
<organism evidence="6 7">
    <name type="scientific">Georgenia halophila</name>
    <dbReference type="NCBI Taxonomy" id="620889"/>
    <lineage>
        <taxon>Bacteria</taxon>
        <taxon>Bacillati</taxon>
        <taxon>Actinomycetota</taxon>
        <taxon>Actinomycetes</taxon>
        <taxon>Micrococcales</taxon>
        <taxon>Bogoriellaceae</taxon>
        <taxon>Georgenia</taxon>
    </lineage>
</organism>
<dbReference type="SMART" id="SM00346">
    <property type="entry name" value="HTH_ICLR"/>
    <property type="match status" value="1"/>
</dbReference>
<proteinExistence type="predicted"/>
<dbReference type="SUPFAM" id="SSF55781">
    <property type="entry name" value="GAF domain-like"/>
    <property type="match status" value="1"/>
</dbReference>
<dbReference type="PROSITE" id="PS51078">
    <property type="entry name" value="ICLR_ED"/>
    <property type="match status" value="1"/>
</dbReference>
<dbReference type="PROSITE" id="PS51077">
    <property type="entry name" value="HTH_ICLR"/>
    <property type="match status" value="1"/>
</dbReference>
<dbReference type="InterPro" id="IPR050707">
    <property type="entry name" value="HTH_MetabolicPath_Reg"/>
</dbReference>
<dbReference type="InterPro" id="IPR036388">
    <property type="entry name" value="WH-like_DNA-bd_sf"/>
</dbReference>
<feature type="domain" description="IclR-ED" evidence="5">
    <location>
        <begin position="67"/>
        <end position="236"/>
    </location>
</feature>
<dbReference type="Pfam" id="PF09339">
    <property type="entry name" value="HTH_IclR"/>
    <property type="match status" value="1"/>
</dbReference>
<keyword evidence="7" id="KW-1185">Reference proteome</keyword>
<evidence type="ECO:0000259" key="4">
    <source>
        <dbReference type="PROSITE" id="PS51077"/>
    </source>
</evidence>
<gene>
    <name evidence="6" type="ORF">GCM10023169_32590</name>
</gene>
<protein>
    <submittedName>
        <fullName evidence="6">IclR family transcriptional regulator</fullName>
    </submittedName>
</protein>
<dbReference type="EMBL" id="BAABGN010000013">
    <property type="protein sequence ID" value="GAA4429841.1"/>
    <property type="molecule type" value="Genomic_DNA"/>
</dbReference>
<dbReference type="PANTHER" id="PTHR30136:SF39">
    <property type="entry name" value="TRANSCRIPTIONAL REGULATORY PROTEIN"/>
    <property type="match status" value="1"/>
</dbReference>
<keyword evidence="2" id="KW-0238">DNA-binding</keyword>
<sequence>MDNSSGVGVLDKAATVLGALEAGPATLAQLVSATHLARPTAHRLAVALEHHRLVARDMQGRFILGPRLAELASAAGEDRLLSAAGPVLQALRDHTNESAQLYRRQGDQRICVAASERQVGLRDSIPVGATLTMAAGSAAQILLAWEEPDRLHRGLHGASFTATMLSAVRRRGWAQSVGEREPGVASISAPVRGPSGRVLAAVSVSGPVERMGRQPGRMHGAAVVAAANRLTEFLKRTDEG</sequence>
<dbReference type="InterPro" id="IPR036390">
    <property type="entry name" value="WH_DNA-bd_sf"/>
</dbReference>
<evidence type="ECO:0000259" key="5">
    <source>
        <dbReference type="PROSITE" id="PS51078"/>
    </source>
</evidence>
<dbReference type="InterPro" id="IPR005471">
    <property type="entry name" value="Tscrpt_reg_IclR_N"/>
</dbReference>
<accession>A0ABP8LJ69</accession>
<dbReference type="SUPFAM" id="SSF46785">
    <property type="entry name" value="Winged helix' DNA-binding domain"/>
    <property type="match status" value="1"/>
</dbReference>
<feature type="domain" description="HTH iclR-type" evidence="4">
    <location>
        <begin position="7"/>
        <end position="66"/>
    </location>
</feature>
<reference evidence="7" key="1">
    <citation type="journal article" date="2019" name="Int. J. Syst. Evol. Microbiol.">
        <title>The Global Catalogue of Microorganisms (GCM) 10K type strain sequencing project: providing services to taxonomists for standard genome sequencing and annotation.</title>
        <authorList>
            <consortium name="The Broad Institute Genomics Platform"/>
            <consortium name="The Broad Institute Genome Sequencing Center for Infectious Disease"/>
            <person name="Wu L."/>
            <person name="Ma J."/>
        </authorList>
    </citation>
    <scope>NUCLEOTIDE SEQUENCE [LARGE SCALE GENOMIC DNA]</scope>
    <source>
        <strain evidence="7">JCM 17810</strain>
    </source>
</reference>
<dbReference type="Gene3D" id="3.30.450.40">
    <property type="match status" value="1"/>
</dbReference>
<evidence type="ECO:0000256" key="3">
    <source>
        <dbReference type="ARBA" id="ARBA00023163"/>
    </source>
</evidence>
<dbReference type="Pfam" id="PF01614">
    <property type="entry name" value="IclR_C"/>
    <property type="match status" value="1"/>
</dbReference>